<protein>
    <recommendedName>
        <fullName evidence="5">Ubiquitin-like protease family profile domain-containing protein</fullName>
    </recommendedName>
</protein>
<organism evidence="6 7">
    <name type="scientific">Oryza sativa subsp. japonica</name>
    <name type="common">Rice</name>
    <dbReference type="NCBI Taxonomy" id="39947"/>
    <lineage>
        <taxon>Eukaryota</taxon>
        <taxon>Viridiplantae</taxon>
        <taxon>Streptophyta</taxon>
        <taxon>Embryophyta</taxon>
        <taxon>Tracheophyta</taxon>
        <taxon>Spermatophyta</taxon>
        <taxon>Magnoliopsida</taxon>
        <taxon>Liliopsida</taxon>
        <taxon>Poales</taxon>
        <taxon>Poaceae</taxon>
        <taxon>BOP clade</taxon>
        <taxon>Oryzoideae</taxon>
        <taxon>Oryzeae</taxon>
        <taxon>Oryzinae</taxon>
        <taxon>Oryza</taxon>
        <taxon>Oryza sativa</taxon>
    </lineage>
</organism>
<feature type="compositionally biased region" description="Low complexity" evidence="4">
    <location>
        <begin position="435"/>
        <end position="449"/>
    </location>
</feature>
<feature type="region of interest" description="Disordered" evidence="4">
    <location>
        <begin position="370"/>
        <end position="464"/>
    </location>
</feature>
<evidence type="ECO:0000313" key="6">
    <source>
        <dbReference type="EMBL" id="BAD54491.1"/>
    </source>
</evidence>
<evidence type="ECO:0000256" key="4">
    <source>
        <dbReference type="SAM" id="MobiDB-lite"/>
    </source>
</evidence>
<evidence type="ECO:0000256" key="3">
    <source>
        <dbReference type="ARBA" id="ARBA00022801"/>
    </source>
</evidence>
<dbReference type="AlphaFoldDB" id="Q5Z6A0"/>
<reference evidence="7" key="1">
    <citation type="journal article" date="2005" name="Nature">
        <title>The map-based sequence of the rice genome.</title>
        <authorList>
            <consortium name="International rice genome sequencing project (IRGSP)"/>
            <person name="Matsumoto T."/>
            <person name="Wu J."/>
            <person name="Kanamori H."/>
            <person name="Katayose Y."/>
            <person name="Fujisawa M."/>
            <person name="Namiki N."/>
            <person name="Mizuno H."/>
            <person name="Yamamoto K."/>
            <person name="Antonio B.A."/>
            <person name="Baba T."/>
            <person name="Sakata K."/>
            <person name="Nagamura Y."/>
            <person name="Aoki H."/>
            <person name="Arikawa K."/>
            <person name="Arita K."/>
            <person name="Bito T."/>
            <person name="Chiden Y."/>
            <person name="Fujitsuka N."/>
            <person name="Fukunaka R."/>
            <person name="Hamada M."/>
            <person name="Harada C."/>
            <person name="Hayashi A."/>
            <person name="Hijishita S."/>
            <person name="Honda M."/>
            <person name="Hosokawa S."/>
            <person name="Ichikawa Y."/>
            <person name="Idonuma A."/>
            <person name="Iijima M."/>
            <person name="Ikeda M."/>
            <person name="Ikeno M."/>
            <person name="Ito K."/>
            <person name="Ito S."/>
            <person name="Ito T."/>
            <person name="Ito Y."/>
            <person name="Ito Y."/>
            <person name="Iwabuchi A."/>
            <person name="Kamiya K."/>
            <person name="Karasawa W."/>
            <person name="Kurita K."/>
            <person name="Katagiri S."/>
            <person name="Kikuta A."/>
            <person name="Kobayashi H."/>
            <person name="Kobayashi N."/>
            <person name="Machita K."/>
            <person name="Maehara T."/>
            <person name="Masukawa M."/>
            <person name="Mizubayashi T."/>
            <person name="Mukai Y."/>
            <person name="Nagasaki H."/>
            <person name="Nagata Y."/>
            <person name="Naito S."/>
            <person name="Nakashima M."/>
            <person name="Nakama Y."/>
            <person name="Nakamichi Y."/>
            <person name="Nakamura M."/>
            <person name="Meguro A."/>
            <person name="Negishi M."/>
            <person name="Ohta I."/>
            <person name="Ohta T."/>
            <person name="Okamoto M."/>
            <person name="Ono N."/>
            <person name="Saji S."/>
            <person name="Sakaguchi M."/>
            <person name="Sakai K."/>
            <person name="Shibata M."/>
            <person name="Shimokawa T."/>
            <person name="Song J."/>
            <person name="Takazaki Y."/>
            <person name="Terasawa K."/>
            <person name="Tsugane M."/>
            <person name="Tsuji K."/>
            <person name="Ueda S."/>
            <person name="Waki K."/>
            <person name="Yamagata H."/>
            <person name="Yamamoto M."/>
            <person name="Yamamoto S."/>
            <person name="Yamane H."/>
            <person name="Yoshiki S."/>
            <person name="Yoshihara R."/>
            <person name="Yukawa K."/>
            <person name="Zhong H."/>
            <person name="Yano M."/>
            <person name="Yuan Q."/>
            <person name="Ouyang S."/>
            <person name="Liu J."/>
            <person name="Jones K.M."/>
            <person name="Gansberger K."/>
            <person name="Moffat K."/>
            <person name="Hill J."/>
            <person name="Bera J."/>
            <person name="Fadrosh D."/>
            <person name="Jin S."/>
            <person name="Johri S."/>
            <person name="Kim M."/>
            <person name="Overton L."/>
            <person name="Reardon M."/>
            <person name="Tsitrin T."/>
            <person name="Vuong H."/>
            <person name="Weaver B."/>
            <person name="Ciecko A."/>
            <person name="Tallon L."/>
            <person name="Jackson J."/>
            <person name="Pai G."/>
            <person name="Aken S.V."/>
            <person name="Utterback T."/>
            <person name="Reidmuller S."/>
            <person name="Feldblyum T."/>
            <person name="Hsiao J."/>
            <person name="Zismann V."/>
            <person name="Iobst S."/>
            <person name="de Vazeille A.R."/>
            <person name="Buell C.R."/>
            <person name="Ying K."/>
            <person name="Li Y."/>
            <person name="Lu T."/>
            <person name="Huang Y."/>
            <person name="Zhao Q."/>
            <person name="Feng Q."/>
            <person name="Zhang L."/>
            <person name="Zhu J."/>
            <person name="Weng Q."/>
            <person name="Mu J."/>
            <person name="Lu Y."/>
            <person name="Fan D."/>
            <person name="Liu Y."/>
            <person name="Guan J."/>
            <person name="Zhang Y."/>
            <person name="Yu S."/>
            <person name="Liu X."/>
            <person name="Zhang Y."/>
            <person name="Hong G."/>
            <person name="Han B."/>
            <person name="Choisne N."/>
            <person name="Demange N."/>
            <person name="Orjeda G."/>
            <person name="Samain S."/>
            <person name="Cattolico L."/>
            <person name="Pelletier E."/>
            <person name="Couloux A."/>
            <person name="Segurens B."/>
            <person name="Wincker P."/>
            <person name="D'Hont A."/>
            <person name="Scarpelli C."/>
            <person name="Weissenbach J."/>
            <person name="Salanoubat M."/>
            <person name="Quetier F."/>
            <person name="Yu Y."/>
            <person name="Kim H.R."/>
            <person name="Rambo T."/>
            <person name="Currie J."/>
            <person name="Collura K."/>
            <person name="Luo M."/>
            <person name="Yang T."/>
            <person name="Ammiraju J.S.S."/>
            <person name="Engler F."/>
            <person name="Soderlund C."/>
            <person name="Wing R.A."/>
            <person name="Palmer L.E."/>
            <person name="de la Bastide M."/>
            <person name="Spiegel L."/>
            <person name="Nascimento L."/>
            <person name="Zutavern T."/>
            <person name="O'Shaughnessy A."/>
            <person name="Dike S."/>
            <person name="Dedhia N."/>
            <person name="Preston R."/>
            <person name="Balija V."/>
            <person name="McCombie W.R."/>
            <person name="Chow T."/>
            <person name="Chen H."/>
            <person name="Chung M."/>
            <person name="Chen C."/>
            <person name="Shaw J."/>
            <person name="Wu H."/>
            <person name="Hsiao K."/>
            <person name="Chao Y."/>
            <person name="Chu M."/>
            <person name="Cheng C."/>
            <person name="Hour A."/>
            <person name="Lee P."/>
            <person name="Lin S."/>
            <person name="Lin Y."/>
            <person name="Liou J."/>
            <person name="Liu S."/>
            <person name="Hsing Y."/>
            <person name="Raghuvanshi S."/>
            <person name="Mohanty A."/>
            <person name="Bharti A.K."/>
            <person name="Gaur A."/>
            <person name="Gupta V."/>
            <person name="Kumar D."/>
            <person name="Ravi V."/>
            <person name="Vij S."/>
            <person name="Kapur A."/>
            <person name="Khurana P."/>
            <person name="Khurana P."/>
            <person name="Khurana J.P."/>
            <person name="Tyagi A.K."/>
            <person name="Gaikwad K."/>
            <person name="Singh A."/>
            <person name="Dalal V."/>
            <person name="Srivastava S."/>
            <person name="Dixit A."/>
            <person name="Pal A.K."/>
            <person name="Ghazi I.A."/>
            <person name="Yadav M."/>
            <person name="Pandit A."/>
            <person name="Bhargava A."/>
            <person name="Sureshbabu K."/>
            <person name="Batra K."/>
            <person name="Sharma T.R."/>
            <person name="Mohapatra T."/>
            <person name="Singh N.K."/>
            <person name="Messing J."/>
            <person name="Nelson A.B."/>
            <person name="Fuks G."/>
            <person name="Kavchok S."/>
            <person name="Keizer G."/>
            <person name="Linton E."/>
            <person name="Llaca V."/>
            <person name="Song R."/>
            <person name="Tanyolac B."/>
            <person name="Young S."/>
            <person name="Ho-Il K."/>
            <person name="Hahn J.H."/>
            <person name="Sangsakoo G."/>
            <person name="Vanavichit A."/>
            <person name="de Mattos Luiz.A.T."/>
            <person name="Zimmer P.D."/>
            <person name="Malone G."/>
            <person name="Dellagostin O."/>
            <person name="de Oliveira A.C."/>
            <person name="Bevan M."/>
            <person name="Bancroft I."/>
            <person name="Minx P."/>
            <person name="Cordum H."/>
            <person name="Wilson R."/>
            <person name="Cheng Z."/>
            <person name="Jin W."/>
            <person name="Jiang J."/>
            <person name="Leong S.A."/>
            <person name="Iwama H."/>
            <person name="Gojobori T."/>
            <person name="Itoh T."/>
            <person name="Niimura Y."/>
            <person name="Fujii Y."/>
            <person name="Habara T."/>
            <person name="Sakai H."/>
            <person name="Sato Y."/>
            <person name="Wilson G."/>
            <person name="Kumar K."/>
            <person name="McCouch S."/>
            <person name="Juretic N."/>
            <person name="Hoen D."/>
            <person name="Wright S."/>
            <person name="Bruskiewich R."/>
            <person name="Bureau T."/>
            <person name="Miyao A."/>
            <person name="Hirochika H."/>
            <person name="Nishikawa T."/>
            <person name="Kadowaki K."/>
            <person name="Sugiura M."/>
            <person name="Burr B."/>
            <person name="Sasaki T."/>
        </authorList>
    </citation>
    <scope>NUCLEOTIDE SEQUENCE [LARGE SCALE GENOMIC DNA]</scope>
    <source>
        <strain evidence="7">cv. Nipponbare</strain>
    </source>
</reference>
<proteinExistence type="inferred from homology"/>
<accession>Q5Z6A0</accession>
<gene>
    <name evidence="6" type="primary">P0513E02.17</name>
</gene>
<evidence type="ECO:0000313" key="7">
    <source>
        <dbReference type="Proteomes" id="UP000000763"/>
    </source>
</evidence>
<feature type="region of interest" description="Disordered" evidence="4">
    <location>
        <begin position="1"/>
        <end position="44"/>
    </location>
</feature>
<feature type="region of interest" description="Disordered" evidence="4">
    <location>
        <begin position="61"/>
        <end position="98"/>
    </location>
</feature>
<feature type="compositionally biased region" description="Basic residues" evidence="4">
    <location>
        <begin position="61"/>
        <end position="79"/>
    </location>
</feature>
<feature type="region of interest" description="Disordered" evidence="4">
    <location>
        <begin position="478"/>
        <end position="533"/>
    </location>
</feature>
<name>Q5Z6A0_ORYSJ</name>
<dbReference type="Gene3D" id="3.40.395.10">
    <property type="entry name" value="Adenoviral Proteinase, Chain A"/>
    <property type="match status" value="1"/>
</dbReference>
<keyword evidence="3" id="KW-0378">Hydrolase</keyword>
<dbReference type="Proteomes" id="UP000000763">
    <property type="component" value="Chromosome 6"/>
</dbReference>
<keyword evidence="2" id="KW-0645">Protease</keyword>
<dbReference type="InterPro" id="IPR003653">
    <property type="entry name" value="Peptidase_C48_C"/>
</dbReference>
<comment type="similarity">
    <text evidence="1">Belongs to the peptidase C48 family.</text>
</comment>
<dbReference type="GO" id="GO:0006508">
    <property type="term" value="P:proteolysis"/>
    <property type="evidence" value="ECO:0007669"/>
    <property type="project" value="UniProtKB-KW"/>
</dbReference>
<evidence type="ECO:0000259" key="5">
    <source>
        <dbReference type="Pfam" id="PF02902"/>
    </source>
</evidence>
<dbReference type="Pfam" id="PF02902">
    <property type="entry name" value="Peptidase_C48"/>
    <property type="match status" value="1"/>
</dbReference>
<feature type="compositionally biased region" description="Polar residues" evidence="4">
    <location>
        <begin position="486"/>
        <end position="498"/>
    </location>
</feature>
<feature type="region of interest" description="Disordered" evidence="4">
    <location>
        <begin position="593"/>
        <end position="618"/>
    </location>
</feature>
<feature type="domain" description="Ubiquitin-like protease family profile" evidence="5">
    <location>
        <begin position="842"/>
        <end position="981"/>
    </location>
</feature>
<dbReference type="SUPFAM" id="SSF54001">
    <property type="entry name" value="Cysteine proteinases"/>
    <property type="match status" value="1"/>
</dbReference>
<dbReference type="EMBL" id="AP005456">
    <property type="protein sequence ID" value="BAD54491.1"/>
    <property type="molecule type" value="Genomic_DNA"/>
</dbReference>
<feature type="compositionally biased region" description="Basic and acidic residues" evidence="4">
    <location>
        <begin position="373"/>
        <end position="386"/>
    </location>
</feature>
<evidence type="ECO:0000256" key="2">
    <source>
        <dbReference type="ARBA" id="ARBA00022670"/>
    </source>
</evidence>
<dbReference type="InterPro" id="IPR038765">
    <property type="entry name" value="Papain-like_cys_pep_sf"/>
</dbReference>
<evidence type="ECO:0000256" key="1">
    <source>
        <dbReference type="ARBA" id="ARBA00005234"/>
    </source>
</evidence>
<reference evidence="7" key="2">
    <citation type="journal article" date="2008" name="Nucleic Acids Res.">
        <title>The rice annotation project database (RAP-DB): 2008 update.</title>
        <authorList>
            <consortium name="The rice annotation project (RAP)"/>
        </authorList>
    </citation>
    <scope>GENOME REANNOTATION</scope>
    <source>
        <strain evidence="7">cv. Nipponbare</strain>
    </source>
</reference>
<sequence>MASDRTSSDDDSSSNSKSDNKVADSDYANSISEEEETSDSDKYITKKDLVSTLKDLFSGSIKRKRGRTDKPVRRQKQKRTKLEYDQDQSGSAESPKPRSRLNITYFSNLIEGLSNEQRSIIEKSAFGSLLNFQRCAIPLSFVKWIASHTDVSCSDIVVNGRSIPINPNTTNFILGIPNGGLEIKHDNDAGKHFFHQHYGSTKPLISFFGTKLLSDKGVNKLSEDDVLRCFMINYLDFKDFGIRNIPIGPPPRISVWKGGMIKEYSKMNECKTGDFGKRPIKAMEKLSYDAICSGARCIEQQGNNSNMSCGDALQQYHSKSFSPRLIDDISTACKWFTREHSDTTYEKNTQLAAKVLDCVYMSKASLFTQKDSTTTREEKSGEEKSKGGSKQGGSNVAHNGNAPPLEQKNQNNTDVCSQLPKTPQTKSTAEHKTKSNITKSNINNTSTSKGAPPTDKKASSKDFVCSQQSNNSVAYKTRAKRLHSASPLSVVSISPSKKNSSDQKIRKAVRKQPLKATQPTSTQPDKEESNKDGIFVEPICTIPAKKEEVQPTKDLESNSTEFVIDIKGPYDVEDITGHTMDKTKFILVNYSNSSEDHKSQDPTQDESDNIPHKSTNQPKFECLHHFDDKSKTNKSASLGHFLSQTTSGTNIMDIEHSSMQVTQGERPNFTANMGNRRLEGQHCDENEYQDDFAEFLYEEEPSDNIDMVEQRASSQSSPDIGMNSPRIAQMREPNQHVQTEERQYSMTRIIDSLNASGNCSGTRHNLYRPKRIVHPSKYKSSPYDNYTRHQTISAAELNHYNNILSIGETQQYKYKFAVLMDNVKVTWSSLSKSLSPRGVVDTYVLNAYAKKIANDQNNKENEYRNFYFFHRTSVYFLKNWEGAGKEEDYENCARQAFTFARNKKPLHYYDLLIFPCLYDNHWFVFTVDIMGHHFIFLDSIYDENSKYHKKIQGLLIPGFIAMWEEFSDVEKDFSKFDIQYPPITRQNNGELPINPTNQLLAKTMGNYLSTQQSSANYISFSFLSKTPPFFFP</sequence>
<dbReference type="GO" id="GO:0008234">
    <property type="term" value="F:cysteine-type peptidase activity"/>
    <property type="evidence" value="ECO:0007669"/>
    <property type="project" value="InterPro"/>
</dbReference>
<feature type="compositionally biased region" description="Polar residues" evidence="4">
    <location>
        <begin position="407"/>
        <end position="427"/>
    </location>
</feature>